<keyword evidence="5" id="KW-1185">Reference proteome</keyword>
<feature type="transmembrane region" description="Helical" evidence="2">
    <location>
        <begin position="229"/>
        <end position="251"/>
    </location>
</feature>
<organism evidence="4 5">
    <name type="scientific">Agrocybe pediades</name>
    <dbReference type="NCBI Taxonomy" id="84607"/>
    <lineage>
        <taxon>Eukaryota</taxon>
        <taxon>Fungi</taxon>
        <taxon>Dikarya</taxon>
        <taxon>Basidiomycota</taxon>
        <taxon>Agaricomycotina</taxon>
        <taxon>Agaricomycetes</taxon>
        <taxon>Agaricomycetidae</taxon>
        <taxon>Agaricales</taxon>
        <taxon>Agaricineae</taxon>
        <taxon>Strophariaceae</taxon>
        <taxon>Agrocybe</taxon>
    </lineage>
</organism>
<evidence type="ECO:0000313" key="4">
    <source>
        <dbReference type="EMBL" id="KAF4621428.1"/>
    </source>
</evidence>
<keyword evidence="2" id="KW-1133">Transmembrane helix</keyword>
<feature type="domain" description="DUF6535" evidence="3">
    <location>
        <begin position="85"/>
        <end position="257"/>
    </location>
</feature>
<evidence type="ECO:0000313" key="5">
    <source>
        <dbReference type="Proteomes" id="UP000521872"/>
    </source>
</evidence>
<reference evidence="4 5" key="1">
    <citation type="submission" date="2019-12" db="EMBL/GenBank/DDBJ databases">
        <authorList>
            <person name="Floudas D."/>
            <person name="Bentzer J."/>
            <person name="Ahren D."/>
            <person name="Johansson T."/>
            <person name="Persson P."/>
            <person name="Tunlid A."/>
        </authorList>
    </citation>
    <scope>NUCLEOTIDE SEQUENCE [LARGE SCALE GENOMIC DNA]</scope>
    <source>
        <strain evidence="4 5">CBS 102.39</strain>
    </source>
</reference>
<keyword evidence="2" id="KW-0472">Membrane</keyword>
<dbReference type="AlphaFoldDB" id="A0A8H4R223"/>
<proteinExistence type="predicted"/>
<protein>
    <recommendedName>
        <fullName evidence="3">DUF6535 domain-containing protein</fullName>
    </recommendedName>
</protein>
<feature type="compositionally biased region" description="Polar residues" evidence="1">
    <location>
        <begin position="32"/>
        <end position="44"/>
    </location>
</feature>
<accession>A0A8H4R223</accession>
<comment type="caution">
    <text evidence="4">The sequence shown here is derived from an EMBL/GenBank/DDBJ whole genome shotgun (WGS) entry which is preliminary data.</text>
</comment>
<dbReference type="Proteomes" id="UP000521872">
    <property type="component" value="Unassembled WGS sequence"/>
</dbReference>
<feature type="region of interest" description="Disordered" evidence="1">
    <location>
        <begin position="29"/>
        <end position="81"/>
    </location>
</feature>
<evidence type="ECO:0000256" key="2">
    <source>
        <dbReference type="SAM" id="Phobius"/>
    </source>
</evidence>
<sequence>MVFVLFVSVSGLSKRRQIPFTMSRIQGKRQDTLSSISETGTLVSESDEKPARHRTSSSQHIHSQSRRWKGDNRARHGNAWKDNPWKTCHRLTHRHDHNMVKAQTEEVQNLLIFASLFSAVVTSFAIDSYKFLQVDPEGKVPDLLNQILESLSNSTNEISSPASDPTVDKTFVRINIYWFISLSLSLITVLLGTTCMQWLREYKHLGSLSFKDALILRNLRYEGLIKWKVPFILSILPFLLQAALILFFAGIVELMWTLNFCVTVTIVASIGLAVIFMVVTAVAPAVQFLLEEGRESTSPAEPPCPYRSPQSWVCLQAAIRCKIAIQRIRKCPCWNFRSDKKKGLCDVFMQAESWFRYDLTWSRNLRTTEIHTRGVDIDLVHGLKWMAKTFAENMEAVQAVHQCVRQLDPITGLSVCSVLRNGDFTMVDEYAQSASSVICSGDEEIEAIAQDHISATILEHFVTVSPQFESTLLPLRLELYSKSRAENLRVVVPGLPRLRCPDVGGDGAAELPIDLVVQYLLYVERLLLHAASLPNWGSYDEDMDAGWKLMCSVMHNYSSFDPRGAEILQTVSRFLRSNKVFITATNSPHLKNIIQRLYLDRVYDCLDTFLSFYNTLPETTAIESDGELKQSIELFVVCLCDYGTPYSHPLFQMPGWLEMAAKAKGRLPEIV</sequence>
<name>A0A8H4R223_9AGAR</name>
<gene>
    <name evidence="4" type="ORF">D9613_000193</name>
</gene>
<dbReference type="Pfam" id="PF20153">
    <property type="entry name" value="DUF6535"/>
    <property type="match status" value="1"/>
</dbReference>
<dbReference type="InterPro" id="IPR045338">
    <property type="entry name" value="DUF6535"/>
</dbReference>
<dbReference type="EMBL" id="JAACJL010000015">
    <property type="protein sequence ID" value="KAF4621428.1"/>
    <property type="molecule type" value="Genomic_DNA"/>
</dbReference>
<evidence type="ECO:0000256" key="1">
    <source>
        <dbReference type="SAM" id="MobiDB-lite"/>
    </source>
</evidence>
<evidence type="ECO:0000259" key="3">
    <source>
        <dbReference type="Pfam" id="PF20153"/>
    </source>
</evidence>
<keyword evidence="2" id="KW-0812">Transmembrane</keyword>
<feature type="transmembrane region" description="Helical" evidence="2">
    <location>
        <begin position="257"/>
        <end position="290"/>
    </location>
</feature>
<feature type="transmembrane region" description="Helical" evidence="2">
    <location>
        <begin position="176"/>
        <end position="199"/>
    </location>
</feature>